<feature type="compositionally biased region" description="Basic and acidic residues" evidence="7">
    <location>
        <begin position="542"/>
        <end position="560"/>
    </location>
</feature>
<keyword evidence="3" id="KW-1003">Cell membrane</keyword>
<keyword evidence="5 8" id="KW-1133">Transmembrane helix</keyword>
<dbReference type="Pfam" id="PF02690">
    <property type="entry name" value="Na_Pi_cotrans"/>
    <property type="match status" value="2"/>
</dbReference>
<comment type="similarity">
    <text evidence="2">Belongs to the SLC34A transporter family.</text>
</comment>
<evidence type="ECO:0000256" key="3">
    <source>
        <dbReference type="ARBA" id="ARBA00022475"/>
    </source>
</evidence>
<feature type="transmembrane region" description="Helical" evidence="8">
    <location>
        <begin position="97"/>
        <end position="121"/>
    </location>
</feature>
<feature type="transmembrane region" description="Helical" evidence="8">
    <location>
        <begin position="283"/>
        <end position="310"/>
    </location>
</feature>
<feature type="transmembrane region" description="Helical" evidence="8">
    <location>
        <begin position="404"/>
        <end position="422"/>
    </location>
</feature>
<comment type="caution">
    <text evidence="9">The sequence shown here is derived from an EMBL/GenBank/DDBJ whole genome shotgun (WGS) entry which is preliminary data.</text>
</comment>
<comment type="subcellular location">
    <subcellularLocation>
        <location evidence="1">Apical cell membrane</location>
        <topology evidence="1">Multi-pass membrane protein</topology>
    </subcellularLocation>
</comment>
<reference evidence="9 10" key="1">
    <citation type="journal article" date="2021" name="Elife">
        <title>Chloroplast acquisition without the gene transfer in kleptoplastic sea slugs, Plakobranchus ocellatus.</title>
        <authorList>
            <person name="Maeda T."/>
            <person name="Takahashi S."/>
            <person name="Yoshida T."/>
            <person name="Shimamura S."/>
            <person name="Takaki Y."/>
            <person name="Nagai Y."/>
            <person name="Toyoda A."/>
            <person name="Suzuki Y."/>
            <person name="Arimoto A."/>
            <person name="Ishii H."/>
            <person name="Satoh N."/>
            <person name="Nishiyama T."/>
            <person name="Hasebe M."/>
            <person name="Maruyama T."/>
            <person name="Minagawa J."/>
            <person name="Obokata J."/>
            <person name="Shigenobu S."/>
        </authorList>
    </citation>
    <scope>NUCLEOTIDE SEQUENCE [LARGE SCALE GENOMIC DNA]</scope>
</reference>
<dbReference type="EMBL" id="BMAT01001684">
    <property type="protein sequence ID" value="GFR90289.1"/>
    <property type="molecule type" value="Genomic_DNA"/>
</dbReference>
<dbReference type="NCBIfam" id="TIGR01013">
    <property type="entry name" value="2a58"/>
    <property type="match status" value="1"/>
</dbReference>
<sequence length="572" mass="61465">MGCLSTPYDEEEPIVGSDSRISSIEHNEGEDDPWRLAAIEEDSTPWETLTLKLKCNRVALLTGKIACLLCLLWMFVCSLDCLSSAFRLLGGKVAGEALASSVLLSNPVAGVMIGVLATVLVQSSSTATSILVSMVTSEVLTLPHAIPIVMGSNIGTTVTNTLVALGQVRAKGDFRRAFAAATLHDFFNWLCVIVLLPVEVTSGYLYHFTDAITKGLDLNRTNSTTSNTKLLKAITEPVTKEIIDLSSAKIKAIARGEKVNGSIIELGDHLFSNWPGSDSSAGVLLLTASLVSLTACLLLIVKILCSLLRGAVAKAIQRVVNSDFPGPWRHLTGYAAMIVGAALTVLIQSSSVLTSALTPLVGLGAVHLERMYPVILGANLGTTMTGMLAALASDPESMRAGIRLALSHFLFNFSGILLWYPWPPSRKVPLSAAKAMGNTVARYPWFALAYILLAFLLLPLLVFAVSLSGPAGLAAVAAPVVALGILLAMVNFLQRHAVHMLPVRLRTWEDSGLPKALRSLEPYDSFFNKLCGGICREKFRSKSSEKEKLVKRQPKSKETEFNTDDPFSIDDD</sequence>
<feature type="transmembrane region" description="Helical" evidence="8">
    <location>
        <begin position="331"/>
        <end position="351"/>
    </location>
</feature>
<evidence type="ECO:0000256" key="7">
    <source>
        <dbReference type="SAM" id="MobiDB-lite"/>
    </source>
</evidence>
<name>A0AAV4GXT3_9GAST</name>
<dbReference type="NCBIfam" id="NF037997">
    <property type="entry name" value="Na_Pi_symport"/>
    <property type="match status" value="1"/>
</dbReference>
<evidence type="ECO:0000256" key="4">
    <source>
        <dbReference type="ARBA" id="ARBA00022692"/>
    </source>
</evidence>
<dbReference type="PANTHER" id="PTHR10010:SF46">
    <property type="entry name" value="SODIUM-DEPENDENT PHOSPHATE TRANSPORT PROTEIN 2B"/>
    <property type="match status" value="1"/>
</dbReference>
<proteinExistence type="inferred from homology"/>
<dbReference type="GO" id="GO:0044341">
    <property type="term" value="P:sodium-dependent phosphate transport"/>
    <property type="evidence" value="ECO:0007669"/>
    <property type="project" value="InterPro"/>
</dbReference>
<dbReference type="AlphaFoldDB" id="A0AAV4GXT3"/>
<dbReference type="GO" id="GO:0016324">
    <property type="term" value="C:apical plasma membrane"/>
    <property type="evidence" value="ECO:0007669"/>
    <property type="project" value="UniProtKB-SubCell"/>
</dbReference>
<protein>
    <submittedName>
        <fullName evidence="9">Sodium-dependent phosphate transport protein 2B</fullName>
    </submittedName>
</protein>
<keyword evidence="6 8" id="KW-0472">Membrane</keyword>
<feature type="transmembrane region" description="Helical" evidence="8">
    <location>
        <begin position="371"/>
        <end position="392"/>
    </location>
</feature>
<evidence type="ECO:0000256" key="8">
    <source>
        <dbReference type="SAM" id="Phobius"/>
    </source>
</evidence>
<evidence type="ECO:0000256" key="6">
    <source>
        <dbReference type="ARBA" id="ARBA00023136"/>
    </source>
</evidence>
<feature type="transmembrane region" description="Helical" evidence="8">
    <location>
        <begin position="442"/>
        <end position="465"/>
    </location>
</feature>
<feature type="transmembrane region" description="Helical" evidence="8">
    <location>
        <begin position="58"/>
        <end position="76"/>
    </location>
</feature>
<keyword evidence="4 8" id="KW-0812">Transmembrane</keyword>
<evidence type="ECO:0000256" key="2">
    <source>
        <dbReference type="ARBA" id="ARBA00005808"/>
    </source>
</evidence>
<dbReference type="Proteomes" id="UP000762676">
    <property type="component" value="Unassembled WGS sequence"/>
</dbReference>
<gene>
    <name evidence="9" type="ORF">ElyMa_000813700</name>
</gene>
<dbReference type="GO" id="GO:0005436">
    <property type="term" value="F:sodium:phosphate symporter activity"/>
    <property type="evidence" value="ECO:0007669"/>
    <property type="project" value="InterPro"/>
</dbReference>
<feature type="transmembrane region" description="Helical" evidence="8">
    <location>
        <begin position="141"/>
        <end position="165"/>
    </location>
</feature>
<feature type="region of interest" description="Disordered" evidence="7">
    <location>
        <begin position="542"/>
        <end position="572"/>
    </location>
</feature>
<evidence type="ECO:0000313" key="9">
    <source>
        <dbReference type="EMBL" id="GFR90289.1"/>
    </source>
</evidence>
<dbReference type="PANTHER" id="PTHR10010">
    <property type="entry name" value="SOLUTE CARRIER FAMILY 34 SODIUM PHOSPHATE , MEMBER 2-RELATED"/>
    <property type="match status" value="1"/>
</dbReference>
<organism evidence="9 10">
    <name type="scientific">Elysia marginata</name>
    <dbReference type="NCBI Taxonomy" id="1093978"/>
    <lineage>
        <taxon>Eukaryota</taxon>
        <taxon>Metazoa</taxon>
        <taxon>Spiralia</taxon>
        <taxon>Lophotrochozoa</taxon>
        <taxon>Mollusca</taxon>
        <taxon>Gastropoda</taxon>
        <taxon>Heterobranchia</taxon>
        <taxon>Euthyneura</taxon>
        <taxon>Panpulmonata</taxon>
        <taxon>Sacoglossa</taxon>
        <taxon>Placobranchoidea</taxon>
        <taxon>Plakobranchidae</taxon>
        <taxon>Elysia</taxon>
    </lineage>
</organism>
<accession>A0AAV4GXT3</accession>
<feature type="transmembrane region" description="Helical" evidence="8">
    <location>
        <begin position="472"/>
        <end position="493"/>
    </location>
</feature>
<feature type="compositionally biased region" description="Acidic residues" evidence="7">
    <location>
        <begin position="561"/>
        <end position="572"/>
    </location>
</feature>
<feature type="transmembrane region" description="Helical" evidence="8">
    <location>
        <begin position="177"/>
        <end position="198"/>
    </location>
</feature>
<dbReference type="InterPro" id="IPR003841">
    <property type="entry name" value="Na/Pi_transpt"/>
</dbReference>
<evidence type="ECO:0000256" key="1">
    <source>
        <dbReference type="ARBA" id="ARBA00004424"/>
    </source>
</evidence>
<keyword evidence="10" id="KW-1185">Reference proteome</keyword>
<evidence type="ECO:0000256" key="5">
    <source>
        <dbReference type="ARBA" id="ARBA00022989"/>
    </source>
</evidence>
<feature type="region of interest" description="Disordered" evidence="7">
    <location>
        <begin position="1"/>
        <end position="29"/>
    </location>
</feature>
<evidence type="ECO:0000313" key="10">
    <source>
        <dbReference type="Proteomes" id="UP000762676"/>
    </source>
</evidence>